<protein>
    <submittedName>
        <fullName evidence="1">Uncharacterized protein</fullName>
    </submittedName>
</protein>
<keyword evidence="2" id="KW-1185">Reference proteome</keyword>
<evidence type="ECO:0000313" key="2">
    <source>
        <dbReference type="Proteomes" id="UP000267821"/>
    </source>
</evidence>
<dbReference type="AlphaFoldDB" id="A0A3N4LTY4"/>
<sequence>MHWQGAGPLCTLLFENGSALYAHVSVRLFNLQVCGWFQTLARLHDCSLVATWDIEILRPLGPI</sequence>
<dbReference type="InParanoid" id="A0A3N4LTY4"/>
<reference evidence="1 2" key="1">
    <citation type="journal article" date="2018" name="Nat. Ecol. Evol.">
        <title>Pezizomycetes genomes reveal the molecular basis of ectomycorrhizal truffle lifestyle.</title>
        <authorList>
            <person name="Murat C."/>
            <person name="Payen T."/>
            <person name="Noel B."/>
            <person name="Kuo A."/>
            <person name="Morin E."/>
            <person name="Chen J."/>
            <person name="Kohler A."/>
            <person name="Krizsan K."/>
            <person name="Balestrini R."/>
            <person name="Da Silva C."/>
            <person name="Montanini B."/>
            <person name="Hainaut M."/>
            <person name="Levati E."/>
            <person name="Barry K.W."/>
            <person name="Belfiori B."/>
            <person name="Cichocki N."/>
            <person name="Clum A."/>
            <person name="Dockter R.B."/>
            <person name="Fauchery L."/>
            <person name="Guy J."/>
            <person name="Iotti M."/>
            <person name="Le Tacon F."/>
            <person name="Lindquist E.A."/>
            <person name="Lipzen A."/>
            <person name="Malagnac F."/>
            <person name="Mello A."/>
            <person name="Molinier V."/>
            <person name="Miyauchi S."/>
            <person name="Poulain J."/>
            <person name="Riccioni C."/>
            <person name="Rubini A."/>
            <person name="Sitrit Y."/>
            <person name="Splivallo R."/>
            <person name="Traeger S."/>
            <person name="Wang M."/>
            <person name="Zifcakova L."/>
            <person name="Wipf D."/>
            <person name="Zambonelli A."/>
            <person name="Paolocci F."/>
            <person name="Nowrousian M."/>
            <person name="Ottonello S."/>
            <person name="Baldrian P."/>
            <person name="Spatafora J.W."/>
            <person name="Henrissat B."/>
            <person name="Nagy L.G."/>
            <person name="Aury J.M."/>
            <person name="Wincker P."/>
            <person name="Grigoriev I.V."/>
            <person name="Bonfante P."/>
            <person name="Martin F.M."/>
        </authorList>
    </citation>
    <scope>NUCLEOTIDE SEQUENCE [LARGE SCALE GENOMIC DNA]</scope>
    <source>
        <strain evidence="1 2">ATCC MYA-4762</strain>
    </source>
</reference>
<gene>
    <name evidence="1" type="ORF">L211DRAFT_138988</name>
</gene>
<dbReference type="EMBL" id="ML121539">
    <property type="protein sequence ID" value="RPB25128.1"/>
    <property type="molecule type" value="Genomic_DNA"/>
</dbReference>
<name>A0A3N4LTY4_9PEZI</name>
<dbReference type="Proteomes" id="UP000267821">
    <property type="component" value="Unassembled WGS sequence"/>
</dbReference>
<evidence type="ECO:0000313" key="1">
    <source>
        <dbReference type="EMBL" id="RPB25128.1"/>
    </source>
</evidence>
<organism evidence="1 2">
    <name type="scientific">Terfezia boudieri ATCC MYA-4762</name>
    <dbReference type="NCBI Taxonomy" id="1051890"/>
    <lineage>
        <taxon>Eukaryota</taxon>
        <taxon>Fungi</taxon>
        <taxon>Dikarya</taxon>
        <taxon>Ascomycota</taxon>
        <taxon>Pezizomycotina</taxon>
        <taxon>Pezizomycetes</taxon>
        <taxon>Pezizales</taxon>
        <taxon>Pezizaceae</taxon>
        <taxon>Terfezia</taxon>
    </lineage>
</organism>
<accession>A0A3N4LTY4</accession>
<proteinExistence type="predicted"/>